<evidence type="ECO:0000313" key="1">
    <source>
        <dbReference type="EMBL" id="MBD8045853.1"/>
    </source>
</evidence>
<sequence>MIQNFIKNDIEIKYVFELDERHVEKKRLCVYLPKELNEKLKERIKLENKKFNKEISKNKFVLNIIQDFIKKEYE</sequence>
<dbReference type="Proteomes" id="UP000627166">
    <property type="component" value="Unassembled WGS sequence"/>
</dbReference>
<dbReference type="EMBL" id="JACSQB010000018">
    <property type="protein sequence ID" value="MBD8045853.1"/>
    <property type="molecule type" value="Genomic_DNA"/>
</dbReference>
<organism evidence="1 2">
    <name type="scientific">Clostridium faecium</name>
    <dbReference type="NCBI Taxonomy" id="2762223"/>
    <lineage>
        <taxon>Bacteria</taxon>
        <taxon>Bacillati</taxon>
        <taxon>Bacillota</taxon>
        <taxon>Clostridia</taxon>
        <taxon>Eubacteriales</taxon>
        <taxon>Clostridiaceae</taxon>
        <taxon>Clostridium</taxon>
    </lineage>
</organism>
<proteinExistence type="predicted"/>
<reference evidence="1 2" key="1">
    <citation type="submission" date="2020-08" db="EMBL/GenBank/DDBJ databases">
        <title>A Genomic Blueprint of the Chicken Gut Microbiome.</title>
        <authorList>
            <person name="Gilroy R."/>
            <person name="Ravi A."/>
            <person name="Getino M."/>
            <person name="Pursley I."/>
            <person name="Horton D.L."/>
            <person name="Alikhan N.-F."/>
            <person name="Baker D."/>
            <person name="Gharbi K."/>
            <person name="Hall N."/>
            <person name="Watson M."/>
            <person name="Adriaenssens E.M."/>
            <person name="Foster-Nyarko E."/>
            <person name="Jarju S."/>
            <person name="Secka A."/>
            <person name="Antonio M."/>
            <person name="Oren A."/>
            <person name="Chaudhuri R."/>
            <person name="La Ragione R.M."/>
            <person name="Hildebrand F."/>
            <person name="Pallen M.J."/>
        </authorList>
    </citation>
    <scope>NUCLEOTIDE SEQUENCE [LARGE SCALE GENOMIC DNA]</scope>
    <source>
        <strain evidence="1 2">N37</strain>
    </source>
</reference>
<name>A0ABR8YNM5_9CLOT</name>
<accession>A0ABR8YNM5</accession>
<protein>
    <submittedName>
        <fullName evidence="1">Uncharacterized protein</fullName>
    </submittedName>
</protein>
<gene>
    <name evidence="1" type="ORF">H9637_02155</name>
</gene>
<evidence type="ECO:0000313" key="2">
    <source>
        <dbReference type="Proteomes" id="UP000627166"/>
    </source>
</evidence>
<keyword evidence="2" id="KW-1185">Reference proteome</keyword>
<comment type="caution">
    <text evidence="1">The sequence shown here is derived from an EMBL/GenBank/DDBJ whole genome shotgun (WGS) entry which is preliminary data.</text>
</comment>